<dbReference type="WBParaSite" id="ECPE_0001637301-mRNA-1">
    <property type="protein sequence ID" value="ECPE_0001637301-mRNA-1"/>
    <property type="gene ID" value="ECPE_0001637301"/>
</dbReference>
<reference evidence="3" key="1">
    <citation type="submission" date="2016-06" db="UniProtKB">
        <authorList>
            <consortium name="WormBaseParasite"/>
        </authorList>
    </citation>
    <scope>IDENTIFICATION</scope>
</reference>
<keyword evidence="2" id="KW-1185">Reference proteome</keyword>
<name>A0A183BAU5_9TREM</name>
<protein>
    <submittedName>
        <fullName evidence="3">RAB3GAP2_C domain-containing protein</fullName>
    </submittedName>
</protein>
<proteinExistence type="predicted"/>
<sequence length="139" mass="15427">MLDPLFFFLLHLQKTKVRLARHVDTLWRQWIVLRSFMPPNQMSIFTDLSPEFLSQLQLASVNDPLGFLSPVSLPTTGEVTAAMKNLASAGCDPLKSGTVVPGERGSAVLASLTVYTRPDLLIQLFRLIDALKESKVSLM</sequence>
<dbReference type="AlphaFoldDB" id="A0A183BAU5"/>
<evidence type="ECO:0000313" key="1">
    <source>
        <dbReference type="EMBL" id="VDP93603.1"/>
    </source>
</evidence>
<reference evidence="1 2" key="2">
    <citation type="submission" date="2018-11" db="EMBL/GenBank/DDBJ databases">
        <authorList>
            <consortium name="Pathogen Informatics"/>
        </authorList>
    </citation>
    <scope>NUCLEOTIDE SEQUENCE [LARGE SCALE GENOMIC DNA]</scope>
    <source>
        <strain evidence="1 2">Egypt</strain>
    </source>
</reference>
<evidence type="ECO:0000313" key="3">
    <source>
        <dbReference type="WBParaSite" id="ECPE_0001637301-mRNA-1"/>
    </source>
</evidence>
<dbReference type="EMBL" id="UZAN01063861">
    <property type="protein sequence ID" value="VDP93603.1"/>
    <property type="molecule type" value="Genomic_DNA"/>
</dbReference>
<gene>
    <name evidence="1" type="ORF">ECPE_LOCUS16331</name>
</gene>
<accession>A0A183BAU5</accession>
<dbReference type="OrthoDB" id="534815at2759"/>
<dbReference type="Proteomes" id="UP000272942">
    <property type="component" value="Unassembled WGS sequence"/>
</dbReference>
<evidence type="ECO:0000313" key="2">
    <source>
        <dbReference type="Proteomes" id="UP000272942"/>
    </source>
</evidence>
<organism evidence="3">
    <name type="scientific">Echinostoma caproni</name>
    <dbReference type="NCBI Taxonomy" id="27848"/>
    <lineage>
        <taxon>Eukaryota</taxon>
        <taxon>Metazoa</taxon>
        <taxon>Spiralia</taxon>
        <taxon>Lophotrochozoa</taxon>
        <taxon>Platyhelminthes</taxon>
        <taxon>Trematoda</taxon>
        <taxon>Digenea</taxon>
        <taxon>Plagiorchiida</taxon>
        <taxon>Echinostomata</taxon>
        <taxon>Echinostomatoidea</taxon>
        <taxon>Echinostomatidae</taxon>
        <taxon>Echinostoma</taxon>
    </lineage>
</organism>